<organism evidence="2 3">
    <name type="scientific">Neptunitalea chrysea</name>
    <dbReference type="NCBI Taxonomy" id="1647581"/>
    <lineage>
        <taxon>Bacteria</taxon>
        <taxon>Pseudomonadati</taxon>
        <taxon>Bacteroidota</taxon>
        <taxon>Flavobacteriia</taxon>
        <taxon>Flavobacteriales</taxon>
        <taxon>Flavobacteriaceae</taxon>
        <taxon>Neptunitalea</taxon>
    </lineage>
</organism>
<dbReference type="EMBL" id="BRVP01000007">
    <property type="protein sequence ID" value="GLB52292.1"/>
    <property type="molecule type" value="Genomic_DNA"/>
</dbReference>
<keyword evidence="3" id="KW-1185">Reference proteome</keyword>
<sequence length="148" mass="17583">MKLKTFILLALGVLSTTWAQNPKWKDKIKTMKIAYITEHLELTPQQAEKFWPIYNKHDERIFELRHKEMRGIKMKFNKPIDEISESEAQAMLDEFIDLENELLNEHKQMNADLKKILSAKKILLLKKVEDDFNRELLRKIGKRRGGPH</sequence>
<dbReference type="RefSeq" id="WP_281753507.1">
    <property type="nucleotide sequence ID" value="NZ_BRVP01000007.1"/>
</dbReference>
<reference evidence="2" key="1">
    <citation type="submission" date="2022-07" db="EMBL/GenBank/DDBJ databases">
        <title>Taxonomy of Novel Oxalotrophic and Methylotrophic Bacteria.</title>
        <authorList>
            <person name="Sahin N."/>
            <person name="Tani A."/>
        </authorList>
    </citation>
    <scope>NUCLEOTIDE SEQUENCE</scope>
    <source>
        <strain evidence="2">AM327</strain>
    </source>
</reference>
<proteinExistence type="predicted"/>
<keyword evidence="1" id="KW-0732">Signal</keyword>
<comment type="caution">
    <text evidence="2">The sequence shown here is derived from an EMBL/GenBank/DDBJ whole genome shotgun (WGS) entry which is preliminary data.</text>
</comment>
<evidence type="ECO:0000313" key="3">
    <source>
        <dbReference type="Proteomes" id="UP001143545"/>
    </source>
</evidence>
<feature type="chain" id="PRO_5040979212" description="Sensor of ECF-type sigma factor" evidence="1">
    <location>
        <begin position="20"/>
        <end position="148"/>
    </location>
</feature>
<accession>A0A9W6B5M0</accession>
<evidence type="ECO:0000313" key="2">
    <source>
        <dbReference type="EMBL" id="GLB52292.1"/>
    </source>
</evidence>
<evidence type="ECO:0008006" key="4">
    <source>
        <dbReference type="Google" id="ProtNLM"/>
    </source>
</evidence>
<gene>
    <name evidence="2" type="ORF">NBRC110019_13310</name>
</gene>
<evidence type="ECO:0000256" key="1">
    <source>
        <dbReference type="SAM" id="SignalP"/>
    </source>
</evidence>
<name>A0A9W6B5M0_9FLAO</name>
<feature type="signal peptide" evidence="1">
    <location>
        <begin position="1"/>
        <end position="19"/>
    </location>
</feature>
<dbReference type="AlphaFoldDB" id="A0A9W6B5M0"/>
<dbReference type="Proteomes" id="UP001143545">
    <property type="component" value="Unassembled WGS sequence"/>
</dbReference>
<protein>
    <recommendedName>
        <fullName evidence="4">Sensor of ECF-type sigma factor</fullName>
    </recommendedName>
</protein>